<dbReference type="PANTHER" id="PTHR47810:SF1">
    <property type="entry name" value="DNA LIGASE B"/>
    <property type="match status" value="1"/>
</dbReference>
<dbReference type="InterPro" id="IPR033136">
    <property type="entry name" value="DNA_ligase_CS"/>
</dbReference>
<dbReference type="SMART" id="SM00532">
    <property type="entry name" value="LIGANc"/>
    <property type="match status" value="1"/>
</dbReference>
<comment type="caution">
    <text evidence="13">The sequence shown here is derived from an EMBL/GenBank/DDBJ whole genome shotgun (WGS) entry which is preliminary data.</text>
</comment>
<dbReference type="InterPro" id="IPR020923">
    <property type="entry name" value="DNA_ligase_B"/>
</dbReference>
<evidence type="ECO:0000256" key="3">
    <source>
        <dbReference type="ARBA" id="ARBA00022763"/>
    </source>
</evidence>
<evidence type="ECO:0000259" key="12">
    <source>
        <dbReference type="SMART" id="SM00532"/>
    </source>
</evidence>
<reference evidence="14" key="1">
    <citation type="journal article" date="2019" name="Int. J. Syst. Evol. Microbiol.">
        <title>The Global Catalogue of Microorganisms (GCM) 10K type strain sequencing project: providing services to taxonomists for standard genome sequencing and annotation.</title>
        <authorList>
            <consortium name="The Broad Institute Genomics Platform"/>
            <consortium name="The Broad Institute Genome Sequencing Center for Infectious Disease"/>
            <person name="Wu L."/>
            <person name="Ma J."/>
        </authorList>
    </citation>
    <scope>NUCLEOTIDE SEQUENCE [LARGE SCALE GENOMIC DNA]</scope>
    <source>
        <strain evidence="14">JCM 16914</strain>
    </source>
</reference>
<dbReference type="NCBIfam" id="NF005987">
    <property type="entry name" value="PRK08097.1"/>
    <property type="match status" value="1"/>
</dbReference>
<keyword evidence="14" id="KW-1185">Reference proteome</keyword>
<comment type="function">
    <text evidence="8">Catalyzes the formation of phosphodiester linkages between 5'-phosphoryl and 3'-hydroxyl groups in double-stranded DNA using NAD as a coenzyme and as the energy source for the reaction.</text>
</comment>
<dbReference type="InterPro" id="IPR012340">
    <property type="entry name" value="NA-bd_OB-fold"/>
</dbReference>
<dbReference type="RefSeq" id="WP_344702321.1">
    <property type="nucleotide sequence ID" value="NZ_BAAAZT010000025.1"/>
</dbReference>
<protein>
    <recommendedName>
        <fullName evidence="8">DNA ligase B</fullName>
        <ecNumber evidence="8">6.5.1.2</ecNumber>
    </recommendedName>
    <alternativeName>
        <fullName evidence="8">Polydeoxyribonucleotide synthase [NAD(+)] B</fullName>
    </alternativeName>
</protein>
<dbReference type="SUPFAM" id="SSF56091">
    <property type="entry name" value="DNA ligase/mRNA capping enzyme, catalytic domain"/>
    <property type="match status" value="1"/>
</dbReference>
<proteinExistence type="inferred from homology"/>
<evidence type="ECO:0000313" key="13">
    <source>
        <dbReference type="EMBL" id="GAA3898741.1"/>
    </source>
</evidence>
<comment type="similarity">
    <text evidence="8">Belongs to the NAD-dependent DNA ligase family. LigB subfamily.</text>
</comment>
<dbReference type="InterPro" id="IPR013840">
    <property type="entry name" value="DNAligase_N"/>
</dbReference>
<feature type="chain" id="PRO_5045595623" description="DNA ligase B" evidence="10">
    <location>
        <begin position="21"/>
        <end position="568"/>
    </location>
</feature>
<evidence type="ECO:0000256" key="10">
    <source>
        <dbReference type="SAM" id="SignalP"/>
    </source>
</evidence>
<dbReference type="Gene3D" id="3.30.470.30">
    <property type="entry name" value="DNA ligase/mRNA capping enzyme"/>
    <property type="match status" value="1"/>
</dbReference>
<keyword evidence="2 8" id="KW-0235">DNA replication</keyword>
<feature type="region of interest" description="Disordered" evidence="9">
    <location>
        <begin position="85"/>
        <end position="104"/>
    </location>
</feature>
<dbReference type="InterPro" id="IPR004150">
    <property type="entry name" value="NAD_DNA_ligase_OB"/>
</dbReference>
<dbReference type="InterPro" id="IPR013839">
    <property type="entry name" value="DNAligase_adenylation"/>
</dbReference>
<evidence type="ECO:0000256" key="2">
    <source>
        <dbReference type="ARBA" id="ARBA00022705"/>
    </source>
</evidence>
<dbReference type="PIRSF" id="PIRSF001604">
    <property type="entry name" value="LigA"/>
    <property type="match status" value="1"/>
</dbReference>
<dbReference type="Gene3D" id="1.10.287.610">
    <property type="entry name" value="Helix hairpin bin"/>
    <property type="match status" value="1"/>
</dbReference>
<dbReference type="PROSITE" id="PS01056">
    <property type="entry name" value="DNA_LIGASE_N2"/>
    <property type="match status" value="1"/>
</dbReference>
<dbReference type="InterPro" id="IPR003583">
    <property type="entry name" value="Hlx-hairpin-Hlx_DNA-bd_motif"/>
</dbReference>
<keyword evidence="5 8" id="KW-0520">NAD</keyword>
<dbReference type="SUPFAM" id="SSF47781">
    <property type="entry name" value="RuvA domain 2-like"/>
    <property type="match status" value="1"/>
</dbReference>
<evidence type="ECO:0000256" key="1">
    <source>
        <dbReference type="ARBA" id="ARBA00022598"/>
    </source>
</evidence>
<sequence>MRLMPGMAAAFALLISSAKAAAGHCPDWKEGRLAREVQALEARIAKWDRAYYQNARSPIDDALYDQAVARLETWRACAGVSRRHTPERRITTSRSAGADSVRRHPVAQTGLAKTDKAGVKRWSSRRDDLWVQPKVDGVAVTLRYVDGELMAAVSRGDGERGQNWTARARRLPAVPTVLPEPVSAVLQGELYWRLDEHVQASTARHRARNRVAGVMRKAAPSAAELSRVGLFVWGWPDGPEAMPDRLERLAALGFATAAYTHRLDDRRDATYWRRHWYRAPLPFASDGVVLKQGKRPGGRQWHAAPPAWAMAWKYPSQRALAGVRGIEFRIGRTGRVTPLIYLDPVRLEGRRVSRVSLGSLQRWRQLDIRAGDQLSVLLGGLTIPAFDGVVWQAAEREPLTVPAADDYHRLSCFSLDDAGAYPLGCESQLLARLDWLGDALDMRGVGEGTWQALMDAGAVTGLLDWLALDQAELERVAGIGEVSAQTLIKRFAAAQAQPFKAWLEALGAPPGGERADGDWAALRRYDAADWQALSGVGPVRAAALTAFFRDPRVKALARRLAAAGVDGF</sequence>
<evidence type="ECO:0000256" key="5">
    <source>
        <dbReference type="ARBA" id="ARBA00023027"/>
    </source>
</evidence>
<evidence type="ECO:0000313" key="14">
    <source>
        <dbReference type="Proteomes" id="UP001500133"/>
    </source>
</evidence>
<accession>A0ABP7LBP4</accession>
<feature type="signal peptide" evidence="10">
    <location>
        <begin position="1"/>
        <end position="20"/>
    </location>
</feature>
<keyword evidence="1 8" id="KW-0436">Ligase</keyword>
<gene>
    <name evidence="8 13" type="primary">ligB</name>
    <name evidence="13" type="ORF">GCM10022228_06670</name>
</gene>
<keyword evidence="4" id="KW-0460">Magnesium</keyword>
<dbReference type="InterPro" id="IPR010994">
    <property type="entry name" value="RuvA_2-like"/>
</dbReference>
<dbReference type="Gene3D" id="2.40.50.140">
    <property type="entry name" value="Nucleic acid-binding proteins"/>
    <property type="match status" value="1"/>
</dbReference>
<dbReference type="GO" id="GO:0016874">
    <property type="term" value="F:ligase activity"/>
    <property type="evidence" value="ECO:0007669"/>
    <property type="project" value="UniProtKB-KW"/>
</dbReference>
<dbReference type="PANTHER" id="PTHR47810">
    <property type="entry name" value="DNA LIGASE"/>
    <property type="match status" value="1"/>
</dbReference>
<organism evidence="13 14">
    <name type="scientific">Halomonas cibimaris</name>
    <dbReference type="NCBI Taxonomy" id="657012"/>
    <lineage>
        <taxon>Bacteria</taxon>
        <taxon>Pseudomonadati</taxon>
        <taxon>Pseudomonadota</taxon>
        <taxon>Gammaproteobacteria</taxon>
        <taxon>Oceanospirillales</taxon>
        <taxon>Halomonadaceae</taxon>
        <taxon>Halomonas</taxon>
    </lineage>
</organism>
<dbReference type="Pfam" id="PF14520">
    <property type="entry name" value="HHH_5"/>
    <property type="match status" value="1"/>
</dbReference>
<dbReference type="InterPro" id="IPR050326">
    <property type="entry name" value="NAD_dep_DNA_ligaseB"/>
</dbReference>
<feature type="domain" description="Helix-hairpin-helix DNA-binding motif class 1" evidence="11">
    <location>
        <begin position="437"/>
        <end position="456"/>
    </location>
</feature>
<dbReference type="EC" id="6.5.1.2" evidence="8"/>
<keyword evidence="6 8" id="KW-0234">DNA repair</keyword>
<dbReference type="Gene3D" id="1.10.150.20">
    <property type="entry name" value="5' to 3' exonuclease, C-terminal subdomain"/>
    <property type="match status" value="2"/>
</dbReference>
<dbReference type="Pfam" id="PF01653">
    <property type="entry name" value="DNA_ligase_aden"/>
    <property type="match status" value="1"/>
</dbReference>
<feature type="domain" description="Helix-hairpin-helix DNA-binding motif class 1" evidence="11">
    <location>
        <begin position="528"/>
        <end position="547"/>
    </location>
</feature>
<dbReference type="InterPro" id="IPR001679">
    <property type="entry name" value="DNA_ligase"/>
</dbReference>
<evidence type="ECO:0000256" key="7">
    <source>
        <dbReference type="ARBA" id="ARBA00034005"/>
    </source>
</evidence>
<keyword evidence="10" id="KW-0732">Signal</keyword>
<keyword evidence="3 8" id="KW-0227">DNA damage</keyword>
<evidence type="ECO:0000256" key="8">
    <source>
        <dbReference type="HAMAP-Rule" id="MF_01587"/>
    </source>
</evidence>
<feature type="domain" description="Helix-hairpin-helix DNA-binding motif class 1" evidence="11">
    <location>
        <begin position="471"/>
        <end position="490"/>
    </location>
</feature>
<evidence type="ECO:0000256" key="4">
    <source>
        <dbReference type="ARBA" id="ARBA00022842"/>
    </source>
</evidence>
<dbReference type="HAMAP" id="MF_01587">
    <property type="entry name" value="DNA_ligase_B"/>
    <property type="match status" value="1"/>
</dbReference>
<dbReference type="EMBL" id="BAAAZT010000025">
    <property type="protein sequence ID" value="GAA3898741.1"/>
    <property type="molecule type" value="Genomic_DNA"/>
</dbReference>
<evidence type="ECO:0000256" key="9">
    <source>
        <dbReference type="SAM" id="MobiDB-lite"/>
    </source>
</evidence>
<feature type="domain" description="NAD-dependent DNA ligase N-terminal" evidence="12">
    <location>
        <begin position="32"/>
        <end position="439"/>
    </location>
</feature>
<dbReference type="SUPFAM" id="SSF50249">
    <property type="entry name" value="Nucleic acid-binding proteins"/>
    <property type="match status" value="1"/>
</dbReference>
<evidence type="ECO:0000259" key="11">
    <source>
        <dbReference type="SMART" id="SM00278"/>
    </source>
</evidence>
<evidence type="ECO:0000256" key="6">
    <source>
        <dbReference type="ARBA" id="ARBA00023204"/>
    </source>
</evidence>
<comment type="catalytic activity">
    <reaction evidence="7 8">
        <text>NAD(+) + (deoxyribonucleotide)n-3'-hydroxyl + 5'-phospho-(deoxyribonucleotide)m = (deoxyribonucleotide)n+m + AMP + beta-nicotinamide D-nucleotide.</text>
        <dbReference type="EC" id="6.5.1.2"/>
    </reaction>
</comment>
<feature type="active site" description="N6-AMP-lysine intermediate" evidence="8">
    <location>
        <position position="134"/>
    </location>
</feature>
<name>A0ABP7LBP4_9GAMM</name>
<dbReference type="Proteomes" id="UP001500133">
    <property type="component" value="Unassembled WGS sequence"/>
</dbReference>
<dbReference type="Pfam" id="PF03120">
    <property type="entry name" value="OB_DNA_ligase"/>
    <property type="match status" value="1"/>
</dbReference>
<dbReference type="SMART" id="SM00278">
    <property type="entry name" value="HhH1"/>
    <property type="match status" value="3"/>
</dbReference>